<comment type="caution">
    <text evidence="3">The sequence shown here is derived from an EMBL/GenBank/DDBJ whole genome shotgun (WGS) entry which is preliminary data.</text>
</comment>
<reference evidence="4" key="1">
    <citation type="journal article" date="2020" name="Nat. Commun.">
        <title>Genome assembly of wild tea tree DASZ reveals pedigree and selection history of tea varieties.</title>
        <authorList>
            <person name="Zhang W."/>
            <person name="Zhang Y."/>
            <person name="Qiu H."/>
            <person name="Guo Y."/>
            <person name="Wan H."/>
            <person name="Zhang X."/>
            <person name="Scossa F."/>
            <person name="Alseekh S."/>
            <person name="Zhang Q."/>
            <person name="Wang P."/>
            <person name="Xu L."/>
            <person name="Schmidt M.H."/>
            <person name="Jia X."/>
            <person name="Li D."/>
            <person name="Zhu A."/>
            <person name="Guo F."/>
            <person name="Chen W."/>
            <person name="Ni D."/>
            <person name="Usadel B."/>
            <person name="Fernie A.R."/>
            <person name="Wen W."/>
        </authorList>
    </citation>
    <scope>NUCLEOTIDE SEQUENCE [LARGE SCALE GENOMIC DNA]</scope>
    <source>
        <strain evidence="4">cv. G240</strain>
    </source>
</reference>
<feature type="coiled-coil region" evidence="1">
    <location>
        <begin position="44"/>
        <end position="113"/>
    </location>
</feature>
<dbReference type="EMBL" id="JACBKZ010000014">
    <property type="protein sequence ID" value="KAF5932838.1"/>
    <property type="molecule type" value="Genomic_DNA"/>
</dbReference>
<accession>A0A7J7FZ31</accession>
<reference evidence="3 4" key="2">
    <citation type="submission" date="2020-07" db="EMBL/GenBank/DDBJ databases">
        <title>Genome assembly of wild tea tree DASZ reveals pedigree and selection history of tea varieties.</title>
        <authorList>
            <person name="Zhang W."/>
        </authorList>
    </citation>
    <scope>NUCLEOTIDE SEQUENCE [LARGE SCALE GENOMIC DNA]</scope>
    <source>
        <strain evidence="4">cv. G240</strain>
        <tissue evidence="3">Leaf</tissue>
    </source>
</reference>
<keyword evidence="4" id="KW-1185">Reference proteome</keyword>
<protein>
    <submittedName>
        <fullName evidence="3">Uncharacterized protein</fullName>
    </submittedName>
</protein>
<gene>
    <name evidence="3" type="ORF">HYC85_029009</name>
</gene>
<feature type="region of interest" description="Disordered" evidence="2">
    <location>
        <begin position="1"/>
        <end position="22"/>
    </location>
</feature>
<dbReference type="AlphaFoldDB" id="A0A7J7FZ31"/>
<proteinExistence type="predicted"/>
<evidence type="ECO:0000256" key="1">
    <source>
        <dbReference type="SAM" id="Coils"/>
    </source>
</evidence>
<evidence type="ECO:0000256" key="2">
    <source>
        <dbReference type="SAM" id="MobiDB-lite"/>
    </source>
</evidence>
<sequence>MLPRRKKTKEDDEISEDDDEIDGEELQQAYEKLYRESPNLSRLNDKLTIKLKAYESKNVKLKEEVSKARKDAIKISSDKQALCAKLLSCEIKRNELLKINATYEDKIESLEMS</sequence>
<feature type="compositionally biased region" description="Acidic residues" evidence="2">
    <location>
        <begin position="11"/>
        <end position="22"/>
    </location>
</feature>
<dbReference type="Proteomes" id="UP000593564">
    <property type="component" value="Unassembled WGS sequence"/>
</dbReference>
<keyword evidence="1" id="KW-0175">Coiled coil</keyword>
<name>A0A7J7FZ31_CAMSI</name>
<evidence type="ECO:0000313" key="3">
    <source>
        <dbReference type="EMBL" id="KAF5932838.1"/>
    </source>
</evidence>
<organism evidence="3 4">
    <name type="scientific">Camellia sinensis</name>
    <name type="common">Tea plant</name>
    <name type="synonym">Thea sinensis</name>
    <dbReference type="NCBI Taxonomy" id="4442"/>
    <lineage>
        <taxon>Eukaryota</taxon>
        <taxon>Viridiplantae</taxon>
        <taxon>Streptophyta</taxon>
        <taxon>Embryophyta</taxon>
        <taxon>Tracheophyta</taxon>
        <taxon>Spermatophyta</taxon>
        <taxon>Magnoliopsida</taxon>
        <taxon>eudicotyledons</taxon>
        <taxon>Gunneridae</taxon>
        <taxon>Pentapetalae</taxon>
        <taxon>asterids</taxon>
        <taxon>Ericales</taxon>
        <taxon>Theaceae</taxon>
        <taxon>Camellia</taxon>
    </lineage>
</organism>
<evidence type="ECO:0000313" key="4">
    <source>
        <dbReference type="Proteomes" id="UP000593564"/>
    </source>
</evidence>